<dbReference type="NCBIfam" id="NF047646">
    <property type="entry name" value="REP_Tyr_transpos"/>
    <property type="match status" value="1"/>
</dbReference>
<name>A0ABV4HS69_9GAMM</name>
<dbReference type="InterPro" id="IPR002686">
    <property type="entry name" value="Transposase_17"/>
</dbReference>
<keyword evidence="3" id="KW-1185">Reference proteome</keyword>
<organism evidence="2 3">
    <name type="scientific">Luteimonas salinilitoris</name>
    <dbReference type="NCBI Taxonomy" id="3237697"/>
    <lineage>
        <taxon>Bacteria</taxon>
        <taxon>Pseudomonadati</taxon>
        <taxon>Pseudomonadota</taxon>
        <taxon>Gammaproteobacteria</taxon>
        <taxon>Lysobacterales</taxon>
        <taxon>Lysobacteraceae</taxon>
        <taxon>Luteimonas</taxon>
    </lineage>
</organism>
<dbReference type="Gene3D" id="3.30.70.1290">
    <property type="entry name" value="Transposase IS200-like"/>
    <property type="match status" value="1"/>
</dbReference>
<dbReference type="RefSeq" id="WP_370565034.1">
    <property type="nucleotide sequence ID" value="NZ_JBFWIB010000012.1"/>
</dbReference>
<dbReference type="InterPro" id="IPR036515">
    <property type="entry name" value="Transposase_17_sf"/>
</dbReference>
<proteinExistence type="predicted"/>
<feature type="domain" description="Transposase IS200-like" evidence="1">
    <location>
        <begin position="44"/>
        <end position="157"/>
    </location>
</feature>
<dbReference type="PANTHER" id="PTHR36966:SF1">
    <property type="entry name" value="REP-ASSOCIATED TYROSINE TRANSPOSASE"/>
    <property type="match status" value="1"/>
</dbReference>
<evidence type="ECO:0000313" key="3">
    <source>
        <dbReference type="Proteomes" id="UP001566331"/>
    </source>
</evidence>
<protein>
    <submittedName>
        <fullName evidence="2">Transposase</fullName>
    </submittedName>
</protein>
<dbReference type="SUPFAM" id="SSF143422">
    <property type="entry name" value="Transposase IS200-like"/>
    <property type="match status" value="1"/>
</dbReference>
<dbReference type="Pfam" id="PF01797">
    <property type="entry name" value="Y1_Tnp"/>
    <property type="match status" value="1"/>
</dbReference>
<dbReference type="Proteomes" id="UP001566331">
    <property type="component" value="Unassembled WGS sequence"/>
</dbReference>
<comment type="caution">
    <text evidence="2">The sequence shown here is derived from an EMBL/GenBank/DDBJ whole genome shotgun (WGS) entry which is preliminary data.</text>
</comment>
<evidence type="ECO:0000313" key="2">
    <source>
        <dbReference type="EMBL" id="MEZ0475602.1"/>
    </source>
</evidence>
<evidence type="ECO:0000259" key="1">
    <source>
        <dbReference type="SMART" id="SM01321"/>
    </source>
</evidence>
<accession>A0ABV4HS69</accession>
<dbReference type="SMART" id="SM01321">
    <property type="entry name" value="Y1_Tnp"/>
    <property type="match status" value="1"/>
</dbReference>
<reference evidence="2 3" key="1">
    <citation type="submission" date="2024-07" db="EMBL/GenBank/DDBJ databases">
        <title>Luteimonas salilacus sp. nov., isolated from the shore soil of Salt Lake in Tibet of China.</title>
        <authorList>
            <person name="Zhang X."/>
            <person name="Li A."/>
        </authorList>
    </citation>
    <scope>NUCLEOTIDE SEQUENCE [LARGE SCALE GENOMIC DNA]</scope>
    <source>
        <strain evidence="2 3">B3-2-R+30</strain>
    </source>
</reference>
<dbReference type="EMBL" id="JBFWIC010000019">
    <property type="protein sequence ID" value="MEZ0475602.1"/>
    <property type="molecule type" value="Genomic_DNA"/>
</dbReference>
<dbReference type="PANTHER" id="PTHR36966">
    <property type="entry name" value="REP-ASSOCIATED TYROSINE TRANSPOSASE"/>
    <property type="match status" value="1"/>
</dbReference>
<dbReference type="InterPro" id="IPR052715">
    <property type="entry name" value="RAYT_transposase"/>
</dbReference>
<gene>
    <name evidence="2" type="ORF">AB6713_13415</name>
</gene>
<sequence length="184" mass="20320">MPKAGGVGNSYWITSLAPISAPAASGDAAAMASPRLLKGRISRVGDFYVVTTVTERRRELFRSGKLADVVVGELQLCAEEGALISLAWVVMPDHLHWLLQLQQSSLSRCMQAFKSRSARAINAVGASQGSVWQPGFYDHRLRDERDLDRQARYLIANPIRSGLVSDIDAYPYWGCRWISRAADL</sequence>